<dbReference type="SUPFAM" id="SSF102114">
    <property type="entry name" value="Radical SAM enzymes"/>
    <property type="match status" value="1"/>
</dbReference>
<dbReference type="SFLD" id="SFLDG01383">
    <property type="entry name" value="cyclic_pyranopterin_phosphate"/>
    <property type="match status" value="1"/>
</dbReference>
<feature type="binding site" evidence="12">
    <location>
        <position position="269"/>
    </location>
    <ligand>
        <name>[4Fe-4S] cluster</name>
        <dbReference type="ChEBI" id="CHEBI:49883"/>
        <label>2</label>
        <note>4Fe-4S-substrate</note>
    </ligand>
</feature>
<proteinExistence type="inferred from homology"/>
<keyword evidence="2 12" id="KW-0004">4Fe-4S</keyword>
<dbReference type="NCBIfam" id="TIGR02666">
    <property type="entry name" value="moaA"/>
    <property type="match status" value="1"/>
</dbReference>
<dbReference type="Proteomes" id="UP000450676">
    <property type="component" value="Unassembled WGS sequence"/>
</dbReference>
<feature type="binding site" evidence="12">
    <location>
        <position position="31"/>
    </location>
    <ligand>
        <name>[4Fe-4S] cluster</name>
        <dbReference type="ChEBI" id="CHEBI:49883"/>
        <label>1</label>
        <note>4Fe-4S-S-AdoMet</note>
    </ligand>
</feature>
<name>A0A7X4KL23_9BURK</name>
<feature type="binding site" evidence="12">
    <location>
        <position position="272"/>
    </location>
    <ligand>
        <name>[4Fe-4S] cluster</name>
        <dbReference type="ChEBI" id="CHEBI:49883"/>
        <label>2</label>
        <note>4Fe-4S-substrate</note>
    </ligand>
</feature>
<dbReference type="GO" id="GO:0061798">
    <property type="term" value="F:GTP 3',8'-cyclase activity"/>
    <property type="evidence" value="ECO:0007669"/>
    <property type="project" value="UniProtKB-UniRule"/>
</dbReference>
<dbReference type="GO" id="GO:0006777">
    <property type="term" value="P:Mo-molybdopterin cofactor biosynthetic process"/>
    <property type="evidence" value="ECO:0007669"/>
    <property type="project" value="UniProtKB-UniRule"/>
</dbReference>
<keyword evidence="4 12" id="KW-0479">Metal-binding</keyword>
<dbReference type="GO" id="GO:0005525">
    <property type="term" value="F:GTP binding"/>
    <property type="evidence" value="ECO:0007669"/>
    <property type="project" value="UniProtKB-UniRule"/>
</dbReference>
<dbReference type="PROSITE" id="PS51918">
    <property type="entry name" value="RADICAL_SAM"/>
    <property type="match status" value="1"/>
</dbReference>
<feature type="binding site" evidence="12">
    <location>
        <position position="74"/>
    </location>
    <ligand>
        <name>GTP</name>
        <dbReference type="ChEBI" id="CHEBI:37565"/>
    </ligand>
</feature>
<keyword evidence="15" id="KW-1185">Reference proteome</keyword>
<feature type="binding site" evidence="12">
    <location>
        <position position="34"/>
    </location>
    <ligand>
        <name>[4Fe-4S] cluster</name>
        <dbReference type="ChEBI" id="CHEBI:49883"/>
        <label>1</label>
        <note>4Fe-4S-S-AdoMet</note>
    </ligand>
</feature>
<dbReference type="CDD" id="cd01335">
    <property type="entry name" value="Radical_SAM"/>
    <property type="match status" value="1"/>
</dbReference>
<feature type="binding site" evidence="12">
    <location>
        <position position="205"/>
    </location>
    <ligand>
        <name>S-adenosyl-L-methionine</name>
        <dbReference type="ChEBI" id="CHEBI:59789"/>
    </ligand>
</feature>
<accession>A0A7X4KL23</accession>
<dbReference type="RefSeq" id="WP_161070685.1">
    <property type="nucleotide sequence ID" value="NZ_WWCU01000002.1"/>
</dbReference>
<evidence type="ECO:0000259" key="13">
    <source>
        <dbReference type="PROSITE" id="PS51918"/>
    </source>
</evidence>
<comment type="similarity">
    <text evidence="12">Belongs to the radical SAM superfamily. MoaA family.</text>
</comment>
<evidence type="ECO:0000256" key="7">
    <source>
        <dbReference type="ARBA" id="ARBA00023014"/>
    </source>
</evidence>
<evidence type="ECO:0000256" key="12">
    <source>
        <dbReference type="HAMAP-Rule" id="MF_01225"/>
    </source>
</evidence>
<dbReference type="InterPro" id="IPR010505">
    <property type="entry name" value="MoaA_twitch"/>
</dbReference>
<evidence type="ECO:0000313" key="14">
    <source>
        <dbReference type="EMBL" id="MYN06310.1"/>
    </source>
</evidence>
<dbReference type="InterPro" id="IPR006638">
    <property type="entry name" value="Elp3/MiaA/NifB-like_rSAM"/>
</dbReference>
<keyword evidence="10 12" id="KW-0456">Lyase</keyword>
<feature type="binding site" evidence="12">
    <location>
        <begin position="274"/>
        <end position="276"/>
    </location>
    <ligand>
        <name>GTP</name>
        <dbReference type="ChEBI" id="CHEBI:37565"/>
    </ligand>
</feature>
<dbReference type="GO" id="GO:0051539">
    <property type="term" value="F:4 iron, 4 sulfur cluster binding"/>
    <property type="evidence" value="ECO:0007669"/>
    <property type="project" value="UniProtKB-UniRule"/>
</dbReference>
<dbReference type="PANTHER" id="PTHR22960">
    <property type="entry name" value="MOLYBDOPTERIN COFACTOR SYNTHESIS PROTEIN A"/>
    <property type="match status" value="1"/>
</dbReference>
<comment type="function">
    <text evidence="12">Catalyzes the cyclization of GTP to (8S)-3',8-cyclo-7,8-dihydroguanosine 5'-triphosphate.</text>
</comment>
<keyword evidence="5 12" id="KW-0547">Nucleotide-binding</keyword>
<dbReference type="EC" id="4.1.99.22" evidence="1 12"/>
<feature type="binding site" evidence="12">
    <location>
        <position position="20"/>
    </location>
    <ligand>
        <name>GTP</name>
        <dbReference type="ChEBI" id="CHEBI:37565"/>
    </ligand>
</feature>
<keyword evidence="7 12" id="KW-0411">Iron-sulfur</keyword>
<evidence type="ECO:0000256" key="3">
    <source>
        <dbReference type="ARBA" id="ARBA00022691"/>
    </source>
</evidence>
<dbReference type="InterPro" id="IPR000385">
    <property type="entry name" value="MoaA_NifB_PqqE_Fe-S-bd_CS"/>
</dbReference>
<feature type="binding site" evidence="12">
    <location>
        <position position="109"/>
    </location>
    <ligand>
        <name>GTP</name>
        <dbReference type="ChEBI" id="CHEBI:37565"/>
    </ligand>
</feature>
<evidence type="ECO:0000256" key="1">
    <source>
        <dbReference type="ARBA" id="ARBA00012167"/>
    </source>
</evidence>
<gene>
    <name evidence="12 14" type="primary">moaA</name>
    <name evidence="14" type="ORF">GTP77_03060</name>
</gene>
<reference evidence="14 15" key="1">
    <citation type="submission" date="2019-12" db="EMBL/GenBank/DDBJ databases">
        <title>Novel species isolated from a subtropical stream in China.</title>
        <authorList>
            <person name="Lu H."/>
        </authorList>
    </citation>
    <scope>NUCLEOTIDE SEQUENCE [LARGE SCALE GENOMIC DNA]</scope>
    <source>
        <strain evidence="14 15">FT127W</strain>
    </source>
</reference>
<comment type="subunit">
    <text evidence="12">Monomer and homodimer.</text>
</comment>
<feature type="binding site" evidence="12">
    <location>
        <position position="33"/>
    </location>
    <ligand>
        <name>S-adenosyl-L-methionine</name>
        <dbReference type="ChEBI" id="CHEBI:59789"/>
    </ligand>
</feature>
<feature type="binding site" evidence="12">
    <location>
        <position position="27"/>
    </location>
    <ligand>
        <name>[4Fe-4S] cluster</name>
        <dbReference type="ChEBI" id="CHEBI:49883"/>
        <label>1</label>
        <note>4Fe-4S-S-AdoMet</note>
    </ligand>
</feature>
<comment type="caution">
    <text evidence="14">The sequence shown here is derived from an EMBL/GenBank/DDBJ whole genome shotgun (WGS) entry which is preliminary data.</text>
</comment>
<dbReference type="SFLD" id="SFLDG01386">
    <property type="entry name" value="main_SPASM_domain-containing"/>
    <property type="match status" value="1"/>
</dbReference>
<evidence type="ECO:0000256" key="9">
    <source>
        <dbReference type="ARBA" id="ARBA00023150"/>
    </source>
</evidence>
<dbReference type="InterPro" id="IPR013785">
    <property type="entry name" value="Aldolase_TIM"/>
</dbReference>
<keyword evidence="8 12" id="KW-0342">GTP-binding</keyword>
<feature type="binding site" evidence="12">
    <location>
        <position position="171"/>
    </location>
    <ligand>
        <name>GTP</name>
        <dbReference type="ChEBI" id="CHEBI:37565"/>
    </ligand>
</feature>
<protein>
    <recommendedName>
        <fullName evidence="1 12">GTP 3',8-cyclase</fullName>
        <ecNumber evidence="1 12">4.1.99.22</ecNumber>
    </recommendedName>
    <alternativeName>
        <fullName evidence="12">Molybdenum cofactor biosynthesis protein A</fullName>
    </alternativeName>
</protein>
<dbReference type="SMART" id="SM00729">
    <property type="entry name" value="Elp3"/>
    <property type="match status" value="1"/>
</dbReference>
<feature type="binding site" evidence="12">
    <location>
        <position position="286"/>
    </location>
    <ligand>
        <name>[4Fe-4S] cluster</name>
        <dbReference type="ChEBI" id="CHEBI:49883"/>
        <label>2</label>
        <note>4Fe-4S-substrate</note>
    </ligand>
</feature>
<organism evidence="14 15">
    <name type="scientific">Pseudoduganella aquatica</name>
    <dbReference type="NCBI Taxonomy" id="2660641"/>
    <lineage>
        <taxon>Bacteria</taxon>
        <taxon>Pseudomonadati</taxon>
        <taxon>Pseudomonadota</taxon>
        <taxon>Betaproteobacteria</taxon>
        <taxon>Burkholderiales</taxon>
        <taxon>Oxalobacteraceae</taxon>
        <taxon>Telluria group</taxon>
        <taxon>Pseudoduganella</taxon>
    </lineage>
</organism>
<dbReference type="EMBL" id="WWCU01000002">
    <property type="protein sequence ID" value="MYN06310.1"/>
    <property type="molecule type" value="Genomic_DNA"/>
</dbReference>
<comment type="cofactor">
    <cofactor evidence="12">
        <name>[4Fe-4S] cluster</name>
        <dbReference type="ChEBI" id="CHEBI:49883"/>
    </cofactor>
    <text evidence="12">Binds 2 [4Fe-4S] clusters. Binds 1 [4Fe-4S] cluster coordinated with 3 cysteines and an exchangeable S-adenosyl-L-methionine and 1 [4Fe-4S] cluster coordinated with 3 cysteines and the GTP-derived substrate.</text>
</comment>
<dbReference type="SFLD" id="SFLDG01067">
    <property type="entry name" value="SPASM/twitch_domain_containing"/>
    <property type="match status" value="1"/>
</dbReference>
<evidence type="ECO:0000256" key="11">
    <source>
        <dbReference type="ARBA" id="ARBA00048697"/>
    </source>
</evidence>
<evidence type="ECO:0000313" key="15">
    <source>
        <dbReference type="Proteomes" id="UP000450676"/>
    </source>
</evidence>
<dbReference type="UniPathway" id="UPA00344"/>
<feature type="domain" description="Radical SAM core" evidence="13">
    <location>
        <begin position="11"/>
        <end position="237"/>
    </location>
</feature>
<dbReference type="InterPro" id="IPR058240">
    <property type="entry name" value="rSAM_sf"/>
</dbReference>
<keyword evidence="6 12" id="KW-0408">Iron</keyword>
<dbReference type="HAMAP" id="MF_01225_B">
    <property type="entry name" value="MoaA_B"/>
    <property type="match status" value="1"/>
</dbReference>
<dbReference type="Pfam" id="PF06463">
    <property type="entry name" value="Mob_synth_C"/>
    <property type="match status" value="1"/>
</dbReference>
<dbReference type="CDD" id="cd21117">
    <property type="entry name" value="Twitch_MoaA"/>
    <property type="match status" value="1"/>
</dbReference>
<evidence type="ECO:0000256" key="8">
    <source>
        <dbReference type="ARBA" id="ARBA00023134"/>
    </source>
</evidence>
<comment type="catalytic activity">
    <reaction evidence="11 12">
        <text>GTP + AH2 + S-adenosyl-L-methionine = (8S)-3',8-cyclo-7,8-dihydroguanosine 5'-triphosphate + 5'-deoxyadenosine + L-methionine + A + H(+)</text>
        <dbReference type="Rhea" id="RHEA:49576"/>
        <dbReference type="ChEBI" id="CHEBI:13193"/>
        <dbReference type="ChEBI" id="CHEBI:15378"/>
        <dbReference type="ChEBI" id="CHEBI:17319"/>
        <dbReference type="ChEBI" id="CHEBI:17499"/>
        <dbReference type="ChEBI" id="CHEBI:37565"/>
        <dbReference type="ChEBI" id="CHEBI:57844"/>
        <dbReference type="ChEBI" id="CHEBI:59789"/>
        <dbReference type="ChEBI" id="CHEBI:131766"/>
        <dbReference type="EC" id="4.1.99.22"/>
    </reaction>
</comment>
<evidence type="ECO:0000256" key="2">
    <source>
        <dbReference type="ARBA" id="ARBA00022485"/>
    </source>
</evidence>
<feature type="binding site" evidence="12">
    <location>
        <position position="78"/>
    </location>
    <ligand>
        <name>S-adenosyl-L-methionine</name>
        <dbReference type="ChEBI" id="CHEBI:59789"/>
    </ligand>
</feature>
<dbReference type="SFLD" id="SFLDS00029">
    <property type="entry name" value="Radical_SAM"/>
    <property type="match status" value="1"/>
</dbReference>
<dbReference type="AlphaFoldDB" id="A0A7X4KL23"/>
<keyword evidence="9 12" id="KW-0501">Molybdenum cofactor biosynthesis</keyword>
<dbReference type="InterPro" id="IPR013483">
    <property type="entry name" value="MoaA"/>
</dbReference>
<dbReference type="InterPro" id="IPR050105">
    <property type="entry name" value="MoCo_biosynth_MoaA/MoaC"/>
</dbReference>
<feature type="binding site" evidence="12">
    <location>
        <position position="133"/>
    </location>
    <ligand>
        <name>S-adenosyl-L-methionine</name>
        <dbReference type="ChEBI" id="CHEBI:59789"/>
    </ligand>
</feature>
<evidence type="ECO:0000256" key="6">
    <source>
        <dbReference type="ARBA" id="ARBA00023004"/>
    </source>
</evidence>
<evidence type="ECO:0000256" key="4">
    <source>
        <dbReference type="ARBA" id="ARBA00022723"/>
    </source>
</evidence>
<dbReference type="Gene3D" id="3.20.20.70">
    <property type="entry name" value="Aldolase class I"/>
    <property type="match status" value="1"/>
</dbReference>
<dbReference type="InterPro" id="IPR007197">
    <property type="entry name" value="rSAM"/>
</dbReference>
<keyword evidence="3 12" id="KW-0949">S-adenosyl-L-methionine</keyword>
<dbReference type="Pfam" id="PF04055">
    <property type="entry name" value="Radical_SAM"/>
    <property type="match status" value="1"/>
</dbReference>
<dbReference type="GO" id="GO:0061799">
    <property type="term" value="F:cyclic pyranopterin monophosphate synthase activity"/>
    <property type="evidence" value="ECO:0007669"/>
    <property type="project" value="TreeGrafter"/>
</dbReference>
<dbReference type="GO" id="GO:0046872">
    <property type="term" value="F:metal ion binding"/>
    <property type="evidence" value="ECO:0007669"/>
    <property type="project" value="UniProtKB-KW"/>
</dbReference>
<dbReference type="GO" id="GO:1904047">
    <property type="term" value="F:S-adenosyl-L-methionine binding"/>
    <property type="evidence" value="ECO:0007669"/>
    <property type="project" value="UniProtKB-UniRule"/>
</dbReference>
<dbReference type="PROSITE" id="PS01305">
    <property type="entry name" value="MOAA_NIFB_PQQE"/>
    <property type="match status" value="1"/>
</dbReference>
<evidence type="ECO:0000256" key="5">
    <source>
        <dbReference type="ARBA" id="ARBA00022741"/>
    </source>
</evidence>
<dbReference type="PANTHER" id="PTHR22960:SF0">
    <property type="entry name" value="MOLYBDENUM COFACTOR BIOSYNTHESIS PROTEIN 1"/>
    <property type="match status" value="1"/>
</dbReference>
<sequence length="348" mass="38104">MTTHTTDLRDTRGRPLRDLRLSVIDQCNFRCPYCMPKESYGPDFPFMSSSERLSFEQLARLARTFVELGVEKLRITGGEPLLRKDLPRLIETLAAMRTLEGRPLDIALTTNGSLLAARAQSLKDAGLSRITVSLDSLDDKLAGRMNGVDFPVARVLEGIAAAQRVGLAPVKVNTVIERGVNDSQILPLVHHFRDSGVQLRFIEYMDVGGASRWSASQVLSADAMRAIVQQHYPLAPDGAARGHGTAEIWRHADGAGSIGFISSMSHPFCGDCVRARVAADGKLYLCLFSQQGADLRPWLGEGQEAQLASRVRALWEARSDRYSELRGTVPASGRTHAHKVVRMSLVGG</sequence>
<dbReference type="InterPro" id="IPR040064">
    <property type="entry name" value="MoaA-like"/>
</dbReference>
<evidence type="ECO:0000256" key="10">
    <source>
        <dbReference type="ARBA" id="ARBA00023239"/>
    </source>
</evidence>
<comment type="pathway">
    <text evidence="12">Cofactor biosynthesis; molybdopterin biosynthesis.</text>
</comment>